<feature type="transmembrane region" description="Helical" evidence="11">
    <location>
        <begin position="166"/>
        <end position="193"/>
    </location>
</feature>
<evidence type="ECO:0000313" key="13">
    <source>
        <dbReference type="EMBL" id="CRL01068.1"/>
    </source>
</evidence>
<keyword evidence="3" id="KW-1003">Cell membrane</keyword>
<keyword evidence="5 11" id="KW-1133">Transmembrane helix</keyword>
<keyword evidence="6 10" id="KW-0297">G-protein coupled receptor</keyword>
<name>A0A1J1IND6_9DIPT</name>
<evidence type="ECO:0000256" key="5">
    <source>
        <dbReference type="ARBA" id="ARBA00022989"/>
    </source>
</evidence>
<evidence type="ECO:0000256" key="7">
    <source>
        <dbReference type="ARBA" id="ARBA00023136"/>
    </source>
</evidence>
<keyword evidence="8 10" id="KW-0675">Receptor</keyword>
<dbReference type="OrthoDB" id="284782at2759"/>
<comment type="subcellular location">
    <subcellularLocation>
        <location evidence="1">Cell membrane</location>
        <topology evidence="1">Multi-pass membrane protein</topology>
    </subcellularLocation>
</comment>
<reference evidence="13 14" key="1">
    <citation type="submission" date="2015-04" db="EMBL/GenBank/DDBJ databases">
        <authorList>
            <person name="Syromyatnikov M.Y."/>
            <person name="Popov V.N."/>
        </authorList>
    </citation>
    <scope>NUCLEOTIDE SEQUENCE [LARGE SCALE GENOMIC DNA]</scope>
</reference>
<feature type="domain" description="G-protein coupled receptors family 1 profile" evidence="12">
    <location>
        <begin position="27"/>
        <end position="286"/>
    </location>
</feature>
<dbReference type="Pfam" id="PF00001">
    <property type="entry name" value="7tm_1"/>
    <property type="match status" value="1"/>
</dbReference>
<dbReference type="GO" id="GO:0004930">
    <property type="term" value="F:G protein-coupled receptor activity"/>
    <property type="evidence" value="ECO:0007669"/>
    <property type="project" value="UniProtKB-KW"/>
</dbReference>
<evidence type="ECO:0000256" key="1">
    <source>
        <dbReference type="ARBA" id="ARBA00004651"/>
    </source>
</evidence>
<dbReference type="SUPFAM" id="SSF81321">
    <property type="entry name" value="Family A G protein-coupled receptor-like"/>
    <property type="match status" value="1"/>
</dbReference>
<protein>
    <submittedName>
        <fullName evidence="13">CLUMA_CG014330, isoform A</fullName>
    </submittedName>
</protein>
<accession>A0A1J1IND6</accession>
<dbReference type="GO" id="GO:0005886">
    <property type="term" value="C:plasma membrane"/>
    <property type="evidence" value="ECO:0007669"/>
    <property type="project" value="UniProtKB-SubCell"/>
</dbReference>
<dbReference type="PANTHER" id="PTHR24249">
    <property type="entry name" value="HISTAMINE RECEPTOR-RELATED G-PROTEIN COUPLED RECEPTOR"/>
    <property type="match status" value="1"/>
</dbReference>
<keyword evidence="14" id="KW-1185">Reference proteome</keyword>
<dbReference type="PRINTS" id="PR00237">
    <property type="entry name" value="GPCRRHODOPSN"/>
</dbReference>
<dbReference type="InterPro" id="IPR017452">
    <property type="entry name" value="GPCR_Rhodpsn_7TM"/>
</dbReference>
<feature type="transmembrane region" description="Helical" evidence="11">
    <location>
        <begin position="84"/>
        <end position="103"/>
    </location>
</feature>
<feature type="transmembrane region" description="Helical" evidence="11">
    <location>
        <begin position="232"/>
        <end position="258"/>
    </location>
</feature>
<evidence type="ECO:0000256" key="8">
    <source>
        <dbReference type="ARBA" id="ARBA00023170"/>
    </source>
</evidence>
<proteinExistence type="inferred from homology"/>
<sequence length="334" mass="37737">MSESTVMITQIVLTFFDLGFSLCSVVGNSVVIYVISRDKKLKSKANYHILSVAFVDFLIGLLATPLGVIARITRAPHDFHQCVFLYSFIAALFAVSMLSLLAVSIDRCWAVCFPLTYHVAEISIAKVAIFFCWMIGIIVGFIPTFGWNSGEFYGSCDFRIISSMDYVLYVGVIIAVLALLLIITIYSIIYCVISRQARKRNKFNHKHAKRREEIIAQTTDYVKQKNEIRATFTLSMIVGTFVVLWTPGIVCFFVMAATQNRNISEDVMELTKSCLSLNAALDPLIYAYRMKNIRKAMNNLFKCCSNKKELQSVFTLSDKRSFKSSVRTLNDVVI</sequence>
<dbReference type="PROSITE" id="PS00237">
    <property type="entry name" value="G_PROTEIN_RECEP_F1_1"/>
    <property type="match status" value="1"/>
</dbReference>
<organism evidence="13 14">
    <name type="scientific">Clunio marinus</name>
    <dbReference type="NCBI Taxonomy" id="568069"/>
    <lineage>
        <taxon>Eukaryota</taxon>
        <taxon>Metazoa</taxon>
        <taxon>Ecdysozoa</taxon>
        <taxon>Arthropoda</taxon>
        <taxon>Hexapoda</taxon>
        <taxon>Insecta</taxon>
        <taxon>Pterygota</taxon>
        <taxon>Neoptera</taxon>
        <taxon>Endopterygota</taxon>
        <taxon>Diptera</taxon>
        <taxon>Nematocera</taxon>
        <taxon>Chironomoidea</taxon>
        <taxon>Chironomidae</taxon>
        <taxon>Clunio</taxon>
    </lineage>
</organism>
<keyword evidence="9 10" id="KW-0807">Transducer</keyword>
<keyword evidence="4 10" id="KW-0812">Transmembrane</keyword>
<dbReference type="Gene3D" id="1.20.1070.10">
    <property type="entry name" value="Rhodopsin 7-helix transmembrane proteins"/>
    <property type="match status" value="1"/>
</dbReference>
<evidence type="ECO:0000256" key="11">
    <source>
        <dbReference type="SAM" id="Phobius"/>
    </source>
</evidence>
<evidence type="ECO:0000256" key="9">
    <source>
        <dbReference type="ARBA" id="ARBA00023224"/>
    </source>
</evidence>
<dbReference type="Proteomes" id="UP000183832">
    <property type="component" value="Unassembled WGS sequence"/>
</dbReference>
<dbReference type="PANTHER" id="PTHR24249:SF372">
    <property type="entry name" value="G-PROTEIN COUPLED RECEPTORS FAMILY 1 PROFILE DOMAIN-CONTAINING PROTEIN"/>
    <property type="match status" value="1"/>
</dbReference>
<evidence type="ECO:0000313" key="14">
    <source>
        <dbReference type="Proteomes" id="UP000183832"/>
    </source>
</evidence>
<dbReference type="InterPro" id="IPR050569">
    <property type="entry name" value="TAAR"/>
</dbReference>
<dbReference type="SMART" id="SM01381">
    <property type="entry name" value="7TM_GPCR_Srsx"/>
    <property type="match status" value="1"/>
</dbReference>
<evidence type="ECO:0000256" key="2">
    <source>
        <dbReference type="ARBA" id="ARBA00010663"/>
    </source>
</evidence>
<evidence type="ECO:0000256" key="10">
    <source>
        <dbReference type="RuleBase" id="RU000688"/>
    </source>
</evidence>
<dbReference type="EMBL" id="CVRI01000055">
    <property type="protein sequence ID" value="CRL01068.1"/>
    <property type="molecule type" value="Genomic_DNA"/>
</dbReference>
<gene>
    <name evidence="13" type="ORF">CLUMA_CG014330</name>
</gene>
<evidence type="ECO:0000259" key="12">
    <source>
        <dbReference type="PROSITE" id="PS50262"/>
    </source>
</evidence>
<dbReference type="InterPro" id="IPR000276">
    <property type="entry name" value="GPCR_Rhodpsn"/>
</dbReference>
<feature type="transmembrane region" description="Helical" evidence="11">
    <location>
        <begin position="124"/>
        <end position="146"/>
    </location>
</feature>
<feature type="transmembrane region" description="Helical" evidence="11">
    <location>
        <begin position="47"/>
        <end position="72"/>
    </location>
</feature>
<comment type="similarity">
    <text evidence="2 10">Belongs to the G-protein coupled receptor 1 family.</text>
</comment>
<feature type="transmembrane region" description="Helical" evidence="11">
    <location>
        <begin position="12"/>
        <end position="35"/>
    </location>
</feature>
<dbReference type="PROSITE" id="PS50262">
    <property type="entry name" value="G_PROTEIN_RECEP_F1_2"/>
    <property type="match status" value="1"/>
</dbReference>
<evidence type="ECO:0000256" key="6">
    <source>
        <dbReference type="ARBA" id="ARBA00023040"/>
    </source>
</evidence>
<evidence type="ECO:0000256" key="4">
    <source>
        <dbReference type="ARBA" id="ARBA00022692"/>
    </source>
</evidence>
<evidence type="ECO:0000256" key="3">
    <source>
        <dbReference type="ARBA" id="ARBA00022475"/>
    </source>
</evidence>
<dbReference type="AlphaFoldDB" id="A0A1J1IND6"/>
<dbReference type="STRING" id="568069.A0A1J1IND6"/>
<keyword evidence="7 11" id="KW-0472">Membrane</keyword>